<dbReference type="PROSITE" id="PS00022">
    <property type="entry name" value="EGF_1"/>
    <property type="match status" value="1"/>
</dbReference>
<dbReference type="Pfam" id="PF07974">
    <property type="entry name" value="EGF_2"/>
    <property type="match status" value="1"/>
</dbReference>
<dbReference type="STRING" id="905079.L1JZB4"/>
<accession>L1JZB4</accession>
<dbReference type="HOGENOM" id="CLU_2613332_0_0_1"/>
<keyword evidence="6" id="KW-1185">Reference proteome</keyword>
<dbReference type="KEGG" id="gtt:GUITHDRAFT_47948"/>
<evidence type="ECO:0000256" key="1">
    <source>
        <dbReference type="ARBA" id="ARBA00023157"/>
    </source>
</evidence>
<evidence type="ECO:0000313" key="4">
    <source>
        <dbReference type="EMBL" id="EKX53654.1"/>
    </source>
</evidence>
<organism evidence="4">
    <name type="scientific">Guillardia theta (strain CCMP2712)</name>
    <name type="common">Cryptophyte</name>
    <dbReference type="NCBI Taxonomy" id="905079"/>
    <lineage>
        <taxon>Eukaryota</taxon>
        <taxon>Cryptophyceae</taxon>
        <taxon>Pyrenomonadales</taxon>
        <taxon>Geminigeraceae</taxon>
        <taxon>Guillardia</taxon>
    </lineage>
</organism>
<dbReference type="PROSITE" id="PS50026">
    <property type="entry name" value="EGF_3"/>
    <property type="match status" value="1"/>
</dbReference>
<comment type="caution">
    <text evidence="2">Lacks conserved residue(s) required for the propagation of feature annotation.</text>
</comment>
<proteinExistence type="predicted"/>
<name>L1JZB4_GUITC</name>
<reference evidence="6" key="2">
    <citation type="submission" date="2012-11" db="EMBL/GenBank/DDBJ databases">
        <authorList>
            <person name="Kuo A."/>
            <person name="Curtis B.A."/>
            <person name="Tanifuji G."/>
            <person name="Burki F."/>
            <person name="Gruber A."/>
            <person name="Irimia M."/>
            <person name="Maruyama S."/>
            <person name="Arias M.C."/>
            <person name="Ball S.G."/>
            <person name="Gile G.H."/>
            <person name="Hirakawa Y."/>
            <person name="Hopkins J.F."/>
            <person name="Rensing S.A."/>
            <person name="Schmutz J."/>
            <person name="Symeonidi A."/>
            <person name="Elias M."/>
            <person name="Eveleigh R.J."/>
            <person name="Herman E.K."/>
            <person name="Klute M.J."/>
            <person name="Nakayama T."/>
            <person name="Obornik M."/>
            <person name="Reyes-Prieto A."/>
            <person name="Armbrust E.V."/>
            <person name="Aves S.J."/>
            <person name="Beiko R.G."/>
            <person name="Coutinho P."/>
            <person name="Dacks J.B."/>
            <person name="Durnford D.G."/>
            <person name="Fast N.M."/>
            <person name="Green B.R."/>
            <person name="Grisdale C."/>
            <person name="Hempe F."/>
            <person name="Henrissat B."/>
            <person name="Hoppner M.P."/>
            <person name="Ishida K.-I."/>
            <person name="Kim E."/>
            <person name="Koreny L."/>
            <person name="Kroth P.G."/>
            <person name="Liu Y."/>
            <person name="Malik S.-B."/>
            <person name="Maier U.G."/>
            <person name="McRose D."/>
            <person name="Mock T."/>
            <person name="Neilson J.A."/>
            <person name="Onodera N.T."/>
            <person name="Poole A.M."/>
            <person name="Pritham E.J."/>
            <person name="Richards T.A."/>
            <person name="Rocap G."/>
            <person name="Roy S.W."/>
            <person name="Sarai C."/>
            <person name="Schaack S."/>
            <person name="Shirato S."/>
            <person name="Slamovits C.H."/>
            <person name="Spencer D.F."/>
            <person name="Suzuki S."/>
            <person name="Worden A.Z."/>
            <person name="Zauner S."/>
            <person name="Barry K."/>
            <person name="Bell C."/>
            <person name="Bharti A.K."/>
            <person name="Crow J.A."/>
            <person name="Grimwood J."/>
            <person name="Kramer R."/>
            <person name="Lindquist E."/>
            <person name="Lucas S."/>
            <person name="Salamov A."/>
            <person name="McFadden G.I."/>
            <person name="Lane C.E."/>
            <person name="Keeling P.J."/>
            <person name="Gray M.W."/>
            <person name="Grigoriev I.V."/>
            <person name="Archibald J.M."/>
        </authorList>
    </citation>
    <scope>NUCLEOTIDE SEQUENCE</scope>
    <source>
        <strain evidence="6">CCMP2712</strain>
    </source>
</reference>
<evidence type="ECO:0000259" key="3">
    <source>
        <dbReference type="PROSITE" id="PS50026"/>
    </source>
</evidence>
<keyword evidence="1 2" id="KW-1015">Disulfide bond</keyword>
<feature type="non-terminal residue" evidence="4">
    <location>
        <position position="1"/>
    </location>
</feature>
<feature type="non-terminal residue" evidence="4">
    <location>
        <position position="66"/>
    </location>
</feature>
<evidence type="ECO:0000313" key="6">
    <source>
        <dbReference type="Proteomes" id="UP000011087"/>
    </source>
</evidence>
<protein>
    <recommendedName>
        <fullName evidence="3">EGF-like domain-containing protein</fullName>
    </recommendedName>
</protein>
<dbReference type="EnsemblProtists" id="EKX53654">
    <property type="protein sequence ID" value="EKX53654"/>
    <property type="gene ID" value="GUITHDRAFT_47948"/>
</dbReference>
<dbReference type="GeneID" id="17310460"/>
<dbReference type="PROSITE" id="PS01186">
    <property type="entry name" value="EGF_2"/>
    <property type="match status" value="1"/>
</dbReference>
<evidence type="ECO:0000313" key="5">
    <source>
        <dbReference type="EnsemblProtists" id="EKX53654"/>
    </source>
</evidence>
<feature type="domain" description="EGF-like" evidence="3">
    <location>
        <begin position="29"/>
        <end position="62"/>
    </location>
</feature>
<dbReference type="Proteomes" id="UP000011087">
    <property type="component" value="Unassembled WGS sequence"/>
</dbReference>
<feature type="disulfide bond" evidence="2">
    <location>
        <begin position="52"/>
        <end position="61"/>
    </location>
</feature>
<reference evidence="4 6" key="1">
    <citation type="journal article" date="2012" name="Nature">
        <title>Algal genomes reveal evolutionary mosaicism and the fate of nucleomorphs.</title>
        <authorList>
            <consortium name="DOE Joint Genome Institute"/>
            <person name="Curtis B.A."/>
            <person name="Tanifuji G."/>
            <person name="Burki F."/>
            <person name="Gruber A."/>
            <person name="Irimia M."/>
            <person name="Maruyama S."/>
            <person name="Arias M.C."/>
            <person name="Ball S.G."/>
            <person name="Gile G.H."/>
            <person name="Hirakawa Y."/>
            <person name="Hopkins J.F."/>
            <person name="Kuo A."/>
            <person name="Rensing S.A."/>
            <person name="Schmutz J."/>
            <person name="Symeonidi A."/>
            <person name="Elias M."/>
            <person name="Eveleigh R.J."/>
            <person name="Herman E.K."/>
            <person name="Klute M.J."/>
            <person name="Nakayama T."/>
            <person name="Obornik M."/>
            <person name="Reyes-Prieto A."/>
            <person name="Armbrust E.V."/>
            <person name="Aves S.J."/>
            <person name="Beiko R.G."/>
            <person name="Coutinho P."/>
            <person name="Dacks J.B."/>
            <person name="Durnford D.G."/>
            <person name="Fast N.M."/>
            <person name="Green B.R."/>
            <person name="Grisdale C.J."/>
            <person name="Hempel F."/>
            <person name="Henrissat B."/>
            <person name="Hoppner M.P."/>
            <person name="Ishida K."/>
            <person name="Kim E."/>
            <person name="Koreny L."/>
            <person name="Kroth P.G."/>
            <person name="Liu Y."/>
            <person name="Malik S.B."/>
            <person name="Maier U.G."/>
            <person name="McRose D."/>
            <person name="Mock T."/>
            <person name="Neilson J.A."/>
            <person name="Onodera N.T."/>
            <person name="Poole A.M."/>
            <person name="Pritham E.J."/>
            <person name="Richards T.A."/>
            <person name="Rocap G."/>
            <person name="Roy S.W."/>
            <person name="Sarai C."/>
            <person name="Schaack S."/>
            <person name="Shirato S."/>
            <person name="Slamovits C.H."/>
            <person name="Spencer D.F."/>
            <person name="Suzuki S."/>
            <person name="Worden A.Z."/>
            <person name="Zauner S."/>
            <person name="Barry K."/>
            <person name="Bell C."/>
            <person name="Bharti A.K."/>
            <person name="Crow J.A."/>
            <person name="Grimwood J."/>
            <person name="Kramer R."/>
            <person name="Lindquist E."/>
            <person name="Lucas S."/>
            <person name="Salamov A."/>
            <person name="McFadden G.I."/>
            <person name="Lane C.E."/>
            <person name="Keeling P.J."/>
            <person name="Gray M.W."/>
            <person name="Grigoriev I.V."/>
            <person name="Archibald J.M."/>
        </authorList>
    </citation>
    <scope>NUCLEOTIDE SEQUENCE</scope>
    <source>
        <strain evidence="4 6">CCMP2712</strain>
    </source>
</reference>
<dbReference type="AlphaFoldDB" id="L1JZB4"/>
<dbReference type="Pfam" id="PF23106">
    <property type="entry name" value="EGF_Teneurin"/>
    <property type="match status" value="1"/>
</dbReference>
<feature type="disulfide bond" evidence="2">
    <location>
        <begin position="33"/>
        <end position="43"/>
    </location>
</feature>
<gene>
    <name evidence="4" type="ORF">GUITHDRAFT_47948</name>
</gene>
<dbReference type="EMBL" id="JH992969">
    <property type="protein sequence ID" value="EKX53654.1"/>
    <property type="molecule type" value="Genomic_DNA"/>
</dbReference>
<dbReference type="Gene3D" id="2.10.25.10">
    <property type="entry name" value="Laminin"/>
    <property type="match status" value="2"/>
</dbReference>
<dbReference type="eggNOG" id="KOG1225">
    <property type="taxonomic scope" value="Eukaryota"/>
</dbReference>
<dbReference type="InterPro" id="IPR000742">
    <property type="entry name" value="EGF"/>
</dbReference>
<keyword evidence="2" id="KW-0245">EGF-like domain</keyword>
<evidence type="ECO:0000256" key="2">
    <source>
        <dbReference type="PROSITE-ProRule" id="PRU00076"/>
    </source>
</evidence>
<dbReference type="RefSeq" id="XP_005840634.1">
    <property type="nucleotide sequence ID" value="XM_005840577.1"/>
</dbReference>
<dbReference type="PaxDb" id="55529-EKX53654"/>
<dbReference type="OrthoDB" id="9998912at2759"/>
<reference evidence="5" key="3">
    <citation type="submission" date="2015-06" db="UniProtKB">
        <authorList>
            <consortium name="EnsemblProtists"/>
        </authorList>
    </citation>
    <scope>IDENTIFICATION</scope>
</reference>
<dbReference type="InterPro" id="IPR013111">
    <property type="entry name" value="EGF_extracell"/>
</dbReference>
<sequence length="66" mass="6602">CPGDCSGHGVCSSGVCQCDNLYGAVDCSMKESCPSGCSGHGTCNEHNAKCTCSPGWSGDACSIFSC</sequence>